<name>A0A1E5VZR3_9POAL</name>
<feature type="non-terminal residue" evidence="1">
    <location>
        <position position="1"/>
    </location>
</feature>
<proteinExistence type="predicted"/>
<sequence>LGSILIKRLSSYIYHLQGSSHITLIARGFKIWGRYTLKVAVVK</sequence>
<accession>A0A1E5VZR3</accession>
<evidence type="ECO:0000313" key="2">
    <source>
        <dbReference type="Proteomes" id="UP000095767"/>
    </source>
</evidence>
<keyword evidence="2" id="KW-1185">Reference proteome</keyword>
<evidence type="ECO:0000313" key="1">
    <source>
        <dbReference type="EMBL" id="OEL30627.1"/>
    </source>
</evidence>
<comment type="caution">
    <text evidence="1">The sequence shown here is derived from an EMBL/GenBank/DDBJ whole genome shotgun (WGS) entry which is preliminary data.</text>
</comment>
<gene>
    <name evidence="1" type="ORF">BAE44_0008359</name>
</gene>
<organism evidence="1 2">
    <name type="scientific">Dichanthelium oligosanthes</name>
    <dbReference type="NCBI Taxonomy" id="888268"/>
    <lineage>
        <taxon>Eukaryota</taxon>
        <taxon>Viridiplantae</taxon>
        <taxon>Streptophyta</taxon>
        <taxon>Embryophyta</taxon>
        <taxon>Tracheophyta</taxon>
        <taxon>Spermatophyta</taxon>
        <taxon>Magnoliopsida</taxon>
        <taxon>Liliopsida</taxon>
        <taxon>Poales</taxon>
        <taxon>Poaceae</taxon>
        <taxon>PACMAD clade</taxon>
        <taxon>Panicoideae</taxon>
        <taxon>Panicodae</taxon>
        <taxon>Paniceae</taxon>
        <taxon>Dichantheliinae</taxon>
        <taxon>Dichanthelium</taxon>
    </lineage>
</organism>
<protein>
    <submittedName>
        <fullName evidence="1">Uncharacterized protein</fullName>
    </submittedName>
</protein>
<reference evidence="1 2" key="1">
    <citation type="submission" date="2016-09" db="EMBL/GenBank/DDBJ databases">
        <title>The draft genome of Dichanthelium oligosanthes: A C3 panicoid grass species.</title>
        <authorList>
            <person name="Studer A.J."/>
            <person name="Schnable J.C."/>
            <person name="Brutnell T.P."/>
        </authorList>
    </citation>
    <scope>NUCLEOTIDE SEQUENCE [LARGE SCALE GENOMIC DNA]</scope>
    <source>
        <strain evidence="2">cv. Kellogg 1175</strain>
        <tissue evidence="1">Leaf</tissue>
    </source>
</reference>
<dbReference type="Proteomes" id="UP000095767">
    <property type="component" value="Unassembled WGS sequence"/>
</dbReference>
<dbReference type="AlphaFoldDB" id="A0A1E5VZR3"/>
<dbReference type="EMBL" id="LWDX02025208">
    <property type="protein sequence ID" value="OEL30627.1"/>
    <property type="molecule type" value="Genomic_DNA"/>
</dbReference>